<evidence type="ECO:0000313" key="8">
    <source>
        <dbReference type="Proteomes" id="UP000249696"/>
    </source>
</evidence>
<dbReference type="Pfam" id="PF14464">
    <property type="entry name" value="Prok-JAB"/>
    <property type="match status" value="1"/>
</dbReference>
<organism evidence="7 8">
    <name type="scientific">Arenibacter echinorum</name>
    <dbReference type="NCBI Taxonomy" id="440515"/>
    <lineage>
        <taxon>Bacteria</taxon>
        <taxon>Pseudomonadati</taxon>
        <taxon>Bacteroidota</taxon>
        <taxon>Flavobacteriia</taxon>
        <taxon>Flavobacteriales</taxon>
        <taxon>Flavobacteriaceae</taxon>
        <taxon>Arenibacter</taxon>
    </lineage>
</organism>
<feature type="domain" description="JAB" evidence="6">
    <location>
        <begin position="37"/>
        <end position="142"/>
    </location>
</feature>
<keyword evidence="2" id="KW-0479">Metal-binding</keyword>
<evidence type="ECO:0000259" key="6">
    <source>
        <dbReference type="Pfam" id="PF14464"/>
    </source>
</evidence>
<keyword evidence="4" id="KW-0862">Zinc</keyword>
<dbReference type="RefSeq" id="WP_211322995.1">
    <property type="nucleotide sequence ID" value="NZ_QLLN01000005.1"/>
</dbReference>
<accession>A0A327R124</accession>
<dbReference type="EMBL" id="QLLN01000005">
    <property type="protein sequence ID" value="RAJ10340.1"/>
    <property type="molecule type" value="Genomic_DNA"/>
</dbReference>
<dbReference type="InterPro" id="IPR028090">
    <property type="entry name" value="JAB_dom_prok"/>
</dbReference>
<keyword evidence="3" id="KW-0378">Hydrolase</keyword>
<gene>
    <name evidence="7" type="ORF">LV92_03089</name>
</gene>
<evidence type="ECO:0000313" key="7">
    <source>
        <dbReference type="EMBL" id="RAJ10340.1"/>
    </source>
</evidence>
<dbReference type="SUPFAM" id="SSF102712">
    <property type="entry name" value="JAB1/MPN domain"/>
    <property type="match status" value="1"/>
</dbReference>
<reference evidence="7 8" key="1">
    <citation type="submission" date="2018-06" db="EMBL/GenBank/DDBJ databases">
        <title>Genomic Encyclopedia of Archaeal and Bacterial Type Strains, Phase II (KMG-II): from individual species to whole genera.</title>
        <authorList>
            <person name="Goeker M."/>
        </authorList>
    </citation>
    <scope>NUCLEOTIDE SEQUENCE [LARGE SCALE GENOMIC DNA]</scope>
    <source>
        <strain evidence="7 8">DSM 23522</strain>
    </source>
</reference>
<dbReference type="Proteomes" id="UP000249696">
    <property type="component" value="Unassembled WGS sequence"/>
</dbReference>
<evidence type="ECO:0000256" key="5">
    <source>
        <dbReference type="ARBA" id="ARBA00023049"/>
    </source>
</evidence>
<keyword evidence="8" id="KW-1185">Reference proteome</keyword>
<evidence type="ECO:0000256" key="2">
    <source>
        <dbReference type="ARBA" id="ARBA00022723"/>
    </source>
</evidence>
<dbReference type="AlphaFoldDB" id="A0A327R124"/>
<evidence type="ECO:0000256" key="3">
    <source>
        <dbReference type="ARBA" id="ARBA00022801"/>
    </source>
</evidence>
<evidence type="ECO:0000256" key="1">
    <source>
        <dbReference type="ARBA" id="ARBA00022670"/>
    </source>
</evidence>
<protein>
    <submittedName>
        <fullName evidence="7">Integrative and conjugative element protein (TIGR02256 family)</fullName>
    </submittedName>
</protein>
<evidence type="ECO:0000256" key="4">
    <source>
        <dbReference type="ARBA" id="ARBA00022833"/>
    </source>
</evidence>
<keyword evidence="1" id="KW-0645">Protease</keyword>
<dbReference type="Gene3D" id="3.40.140.10">
    <property type="entry name" value="Cytidine Deaminase, domain 2"/>
    <property type="match status" value="1"/>
</dbReference>
<keyword evidence="5" id="KW-0482">Metalloprotease</keyword>
<dbReference type="GO" id="GO:0008237">
    <property type="term" value="F:metallopeptidase activity"/>
    <property type="evidence" value="ECO:0007669"/>
    <property type="project" value="UniProtKB-KW"/>
</dbReference>
<dbReference type="GO" id="GO:0006508">
    <property type="term" value="P:proteolysis"/>
    <property type="evidence" value="ECO:0007669"/>
    <property type="project" value="UniProtKB-KW"/>
</dbReference>
<dbReference type="GO" id="GO:0046872">
    <property type="term" value="F:metal ion binding"/>
    <property type="evidence" value="ECO:0007669"/>
    <property type="project" value="UniProtKB-KW"/>
</dbReference>
<name>A0A327R124_9FLAO</name>
<proteinExistence type="predicted"/>
<sequence length="165" mass="19279">MQYKIDNMVFSISKSRRLKIDKIPMENMLSYAQDSIDKKEAGGVVLGRFIKDSNDIVIDINTFPMKGDIRTRTRFKRGKRNHQKIIDKIWMESEGTCNYLGEWHTHPEENPTPSTTDINSWKKILKNDVYTSKNLYFIIIGTKSIGVWEGSSKTLEIKKINQYER</sequence>
<comment type="caution">
    <text evidence="7">The sequence shown here is derived from an EMBL/GenBank/DDBJ whole genome shotgun (WGS) entry which is preliminary data.</text>
</comment>